<gene>
    <name evidence="10" type="ORF">NAEGRDRAFT_202</name>
</gene>
<evidence type="ECO:0000256" key="1">
    <source>
        <dbReference type="ARBA" id="ARBA00004141"/>
    </source>
</evidence>
<dbReference type="InterPro" id="IPR004014">
    <property type="entry name" value="ATPase_P-typ_cation-transptr_N"/>
</dbReference>
<dbReference type="GO" id="GO:0005524">
    <property type="term" value="F:ATP binding"/>
    <property type="evidence" value="ECO:0007669"/>
    <property type="project" value="UniProtKB-KW"/>
</dbReference>
<dbReference type="GO" id="GO:0016887">
    <property type="term" value="F:ATP hydrolysis activity"/>
    <property type="evidence" value="ECO:0007669"/>
    <property type="project" value="InterPro"/>
</dbReference>
<dbReference type="InParanoid" id="D2V232"/>
<dbReference type="Pfam" id="PF00690">
    <property type="entry name" value="Cation_ATPase_N"/>
    <property type="match status" value="1"/>
</dbReference>
<feature type="transmembrane region" description="Helical" evidence="8">
    <location>
        <begin position="816"/>
        <end position="839"/>
    </location>
</feature>
<feature type="non-terminal residue" evidence="10">
    <location>
        <position position="1"/>
    </location>
</feature>
<dbReference type="InterPro" id="IPR008250">
    <property type="entry name" value="ATPase_P-typ_transduc_dom_A_sf"/>
</dbReference>
<dbReference type="SFLD" id="SFLDG00002">
    <property type="entry name" value="C1.7:_P-type_atpase_like"/>
    <property type="match status" value="1"/>
</dbReference>
<evidence type="ECO:0000256" key="2">
    <source>
        <dbReference type="ARBA" id="ARBA00022692"/>
    </source>
</evidence>
<feature type="transmembrane region" description="Helical" evidence="8">
    <location>
        <begin position="254"/>
        <end position="277"/>
    </location>
</feature>
<dbReference type="PANTHER" id="PTHR42861">
    <property type="entry name" value="CALCIUM-TRANSPORTING ATPASE"/>
    <property type="match status" value="1"/>
</dbReference>
<dbReference type="STRING" id="5762.D2V232"/>
<dbReference type="InterPro" id="IPR023298">
    <property type="entry name" value="ATPase_P-typ_TM_dom_sf"/>
</dbReference>
<sequence length="940" mass="103191">HLLSIDQVASQLKTNIERGLTEDEAKQRLDKLGLNELKKTGGVKIWKILLRHTFGFMNIVLLAALVIAFAVQEWIDGAVIGFIILVNVVIGFVQEFRSENSMQKLKSLQETTSTVIRDGRVVEIKSKFLAVGDLIELNEGDHIPADCRVVYSAQLSCLESILTGESEPIKKNPQTIVPKPLPDYNVLGDRFNMVFGGTVITKGKGKAIVTCTGMNTELGAIAQSLNKSNDSKFKNAIVKFFAPSGSRLQKRMGLLGIVLVFAGLICTGLVLLGVYIHGTIPIIPDGLKIGVSTAVAVIPEGLAPVLTLTMTMGVLKMAKNNAIVRRLDAIESLGNITDICTDKTGTLTEGKMSVREVYLSDESELSVVKTVSPPSANHEPQRSVTELINDRGVVVNIDSNQLLTIFLTISSLCNGANIVKTNEKENQEKPNPNQNKKATEEEFVGDPTEIALLSLSTCYGLSKEKLIQDSSFTFHEEFPFDSTLKRMTVLYKKNGHEFILTKGALEQTLPLCSYMCSNSDNISILSEISEQDAEKIKYQAEGMAMKGLRVLSLAFRQNASFETITQREDAERQLTFVGLVGIQDPPRGGVHEAIKLCQHANLTVRVITGDHKITAKAIAHECGVIEADDEDLVMNASTFDSMSDHELRLLPDLPRVISRCTPGTKERMIEALHARKKYVAMTGDGVNDCSSIKAADVGIAMGITGSDVTKEVADIVLTDDDFSTIVIAIKEGRHMFESIRKFTIHLLSGNVSQTILLVVTALSGLQVPLNSIQILWLNLVTGTGPSFGLGKEKVRNDIMAPGFNSGMFTFETISDILAYGIVMGMLGMANFLLATMVWGRPLIEAQSLTFVTATCLLLLHAYTCRHLRKPFFEDGFYECWVLHLFVFLGLVSTIATLYIPWVNSNIFHQVPLNNPIDWVFVLFAGLLLVIFSEVYKGIKR</sequence>
<feature type="transmembrane region" description="Helical" evidence="8">
    <location>
        <begin position="289"/>
        <end position="315"/>
    </location>
</feature>
<dbReference type="InterPro" id="IPR059000">
    <property type="entry name" value="ATPase_P-type_domA"/>
</dbReference>
<proteinExistence type="predicted"/>
<dbReference type="Gene3D" id="1.20.1110.10">
    <property type="entry name" value="Calcium-transporting ATPase, transmembrane domain"/>
    <property type="match status" value="1"/>
</dbReference>
<dbReference type="InterPro" id="IPR023299">
    <property type="entry name" value="ATPase_P-typ_cyto_dom_N"/>
</dbReference>
<name>D2V232_NAEGR</name>
<feature type="transmembrane region" description="Helical" evidence="8">
    <location>
        <begin position="48"/>
        <end position="71"/>
    </location>
</feature>
<comment type="subcellular location">
    <subcellularLocation>
        <location evidence="1">Membrane</location>
        <topology evidence="1">Multi-pass membrane protein</topology>
    </subcellularLocation>
</comment>
<keyword evidence="7 8" id="KW-0472">Membrane</keyword>
<dbReference type="Gene3D" id="3.40.1110.10">
    <property type="entry name" value="Calcium-transporting ATPase, cytoplasmic domain N"/>
    <property type="match status" value="1"/>
</dbReference>
<dbReference type="PROSITE" id="PS00154">
    <property type="entry name" value="ATPASE_E1_E2"/>
    <property type="match status" value="1"/>
</dbReference>
<feature type="transmembrane region" description="Helical" evidence="8">
    <location>
        <begin position="875"/>
        <end position="898"/>
    </location>
</feature>
<dbReference type="Proteomes" id="UP000006671">
    <property type="component" value="Unassembled WGS sequence"/>
</dbReference>
<dbReference type="SUPFAM" id="SSF81653">
    <property type="entry name" value="Calcium ATPase, transduction domain A"/>
    <property type="match status" value="1"/>
</dbReference>
<keyword evidence="2 8" id="KW-0812">Transmembrane</keyword>
<dbReference type="InterPro" id="IPR044492">
    <property type="entry name" value="P_typ_ATPase_HD_dom"/>
</dbReference>
<evidence type="ECO:0000313" key="10">
    <source>
        <dbReference type="EMBL" id="EFC48833.1"/>
    </source>
</evidence>
<accession>D2V232</accession>
<feature type="transmembrane region" description="Helical" evidence="8">
    <location>
        <begin position="918"/>
        <end position="935"/>
    </location>
</feature>
<protein>
    <submittedName>
        <fullName evidence="10">Predicted protein</fullName>
    </submittedName>
</protein>
<evidence type="ECO:0000259" key="9">
    <source>
        <dbReference type="SMART" id="SM00831"/>
    </source>
</evidence>
<dbReference type="InterPro" id="IPR018303">
    <property type="entry name" value="ATPase_P-typ_P_site"/>
</dbReference>
<feature type="non-terminal residue" evidence="10">
    <location>
        <position position="940"/>
    </location>
</feature>
<feature type="transmembrane region" description="Helical" evidence="8">
    <location>
        <begin position="77"/>
        <end position="96"/>
    </location>
</feature>
<dbReference type="OMA" id="FGIDDYI"/>
<dbReference type="SMART" id="SM00831">
    <property type="entry name" value="Cation_ATPase_N"/>
    <property type="match status" value="1"/>
</dbReference>
<dbReference type="Pfam" id="PF13246">
    <property type="entry name" value="Cation_ATPase"/>
    <property type="match status" value="1"/>
</dbReference>
<dbReference type="EMBL" id="GG738849">
    <property type="protein sequence ID" value="EFC48833.1"/>
    <property type="molecule type" value="Genomic_DNA"/>
</dbReference>
<dbReference type="AlphaFoldDB" id="D2V232"/>
<dbReference type="SUPFAM" id="SSF56784">
    <property type="entry name" value="HAD-like"/>
    <property type="match status" value="1"/>
</dbReference>
<dbReference type="GeneID" id="8852582"/>
<dbReference type="OrthoDB" id="116380at2759"/>
<evidence type="ECO:0000313" key="11">
    <source>
        <dbReference type="Proteomes" id="UP000006671"/>
    </source>
</evidence>
<evidence type="ECO:0000256" key="7">
    <source>
        <dbReference type="ARBA" id="ARBA00023136"/>
    </source>
</evidence>
<keyword evidence="6 8" id="KW-1133">Transmembrane helix</keyword>
<evidence type="ECO:0000256" key="5">
    <source>
        <dbReference type="ARBA" id="ARBA00022967"/>
    </source>
</evidence>
<dbReference type="Gene3D" id="2.70.150.10">
    <property type="entry name" value="Calcium-transporting ATPase, cytoplasmic transduction domain A"/>
    <property type="match status" value="1"/>
</dbReference>
<evidence type="ECO:0000256" key="3">
    <source>
        <dbReference type="ARBA" id="ARBA00022741"/>
    </source>
</evidence>
<dbReference type="KEGG" id="ngr:NAEGRDRAFT_202"/>
<dbReference type="GO" id="GO:0016020">
    <property type="term" value="C:membrane"/>
    <property type="evidence" value="ECO:0007669"/>
    <property type="project" value="UniProtKB-SubCell"/>
</dbReference>
<dbReference type="SUPFAM" id="SSF81665">
    <property type="entry name" value="Calcium ATPase, transmembrane domain M"/>
    <property type="match status" value="1"/>
</dbReference>
<evidence type="ECO:0000256" key="4">
    <source>
        <dbReference type="ARBA" id="ARBA00022840"/>
    </source>
</evidence>
<keyword evidence="5" id="KW-1278">Translocase</keyword>
<dbReference type="SFLD" id="SFLDS00003">
    <property type="entry name" value="Haloacid_Dehalogenase"/>
    <property type="match status" value="1"/>
</dbReference>
<dbReference type="Gene3D" id="3.40.50.1000">
    <property type="entry name" value="HAD superfamily/HAD-like"/>
    <property type="match status" value="1"/>
</dbReference>
<dbReference type="InterPro" id="IPR023214">
    <property type="entry name" value="HAD_sf"/>
</dbReference>
<keyword evidence="3" id="KW-0547">Nucleotide-binding</keyword>
<dbReference type="RefSeq" id="XP_002681577.1">
    <property type="nucleotide sequence ID" value="XM_002681531.1"/>
</dbReference>
<dbReference type="InterPro" id="IPR001757">
    <property type="entry name" value="P_typ_ATPase"/>
</dbReference>
<dbReference type="NCBIfam" id="TIGR01494">
    <property type="entry name" value="ATPase_P-type"/>
    <property type="match status" value="1"/>
</dbReference>
<dbReference type="Pfam" id="PF00122">
    <property type="entry name" value="E1-E2_ATPase"/>
    <property type="match status" value="1"/>
</dbReference>
<dbReference type="Pfam" id="PF00689">
    <property type="entry name" value="Cation_ATPase_C"/>
    <property type="match status" value="1"/>
</dbReference>
<dbReference type="VEuPathDB" id="AmoebaDB:NAEGRDRAFT_202"/>
<dbReference type="InterPro" id="IPR036412">
    <property type="entry name" value="HAD-like_sf"/>
</dbReference>
<dbReference type="SUPFAM" id="SSF81660">
    <property type="entry name" value="Metal cation-transporting ATPase, ATP-binding domain N"/>
    <property type="match status" value="1"/>
</dbReference>
<dbReference type="InterPro" id="IPR006068">
    <property type="entry name" value="ATPase_P-typ_cation-transptr_C"/>
</dbReference>
<evidence type="ECO:0000256" key="6">
    <source>
        <dbReference type="ARBA" id="ARBA00022989"/>
    </source>
</evidence>
<dbReference type="eggNOG" id="KOG0202">
    <property type="taxonomic scope" value="Eukaryota"/>
</dbReference>
<keyword evidence="4" id="KW-0067">ATP-binding</keyword>
<dbReference type="SFLD" id="SFLDF00027">
    <property type="entry name" value="p-type_atpase"/>
    <property type="match status" value="1"/>
</dbReference>
<dbReference type="PRINTS" id="PR00119">
    <property type="entry name" value="CATATPASE"/>
</dbReference>
<evidence type="ECO:0000256" key="8">
    <source>
        <dbReference type="SAM" id="Phobius"/>
    </source>
</evidence>
<dbReference type="PRINTS" id="PR00120">
    <property type="entry name" value="HATPASE"/>
</dbReference>
<organism evidence="11">
    <name type="scientific">Naegleria gruberi</name>
    <name type="common">Amoeba</name>
    <dbReference type="NCBI Taxonomy" id="5762"/>
    <lineage>
        <taxon>Eukaryota</taxon>
        <taxon>Discoba</taxon>
        <taxon>Heterolobosea</taxon>
        <taxon>Tetramitia</taxon>
        <taxon>Eutetramitia</taxon>
        <taxon>Vahlkampfiidae</taxon>
        <taxon>Naegleria</taxon>
    </lineage>
</organism>
<feature type="transmembrane region" description="Helical" evidence="8">
    <location>
        <begin position="845"/>
        <end position="863"/>
    </location>
</feature>
<keyword evidence="11" id="KW-1185">Reference proteome</keyword>
<feature type="domain" description="Cation-transporting P-type ATPase N-terminal" evidence="9">
    <location>
        <begin position="1"/>
        <end position="73"/>
    </location>
</feature>
<dbReference type="FunCoup" id="D2V232">
    <property type="interactions" value="30"/>
</dbReference>
<reference evidence="10 11" key="1">
    <citation type="journal article" date="2010" name="Cell">
        <title>The genome of Naegleria gruberi illuminates early eukaryotic versatility.</title>
        <authorList>
            <person name="Fritz-Laylin L.K."/>
            <person name="Prochnik S.E."/>
            <person name="Ginger M.L."/>
            <person name="Dacks J.B."/>
            <person name="Carpenter M.L."/>
            <person name="Field M.C."/>
            <person name="Kuo A."/>
            <person name="Paredez A."/>
            <person name="Chapman J."/>
            <person name="Pham J."/>
            <person name="Shu S."/>
            <person name="Neupane R."/>
            <person name="Cipriano M."/>
            <person name="Mancuso J."/>
            <person name="Tu H."/>
            <person name="Salamov A."/>
            <person name="Lindquist E."/>
            <person name="Shapiro H."/>
            <person name="Lucas S."/>
            <person name="Grigoriev I.V."/>
            <person name="Cande W.Z."/>
            <person name="Fulton C."/>
            <person name="Rokhsar D.S."/>
            <person name="Dawson S.C."/>
        </authorList>
    </citation>
    <scope>NUCLEOTIDE SEQUENCE [LARGE SCALE GENOMIC DNA]</scope>
    <source>
        <strain evidence="10 11">NEG-M</strain>
    </source>
</reference>